<reference evidence="1" key="1">
    <citation type="submission" date="2020-03" db="EMBL/GenBank/DDBJ databases">
        <title>The deep terrestrial virosphere.</title>
        <authorList>
            <person name="Holmfeldt K."/>
            <person name="Nilsson E."/>
            <person name="Simone D."/>
            <person name="Lopez-Fernandez M."/>
            <person name="Wu X."/>
            <person name="de Brujin I."/>
            <person name="Lundin D."/>
            <person name="Andersson A."/>
            <person name="Bertilsson S."/>
            <person name="Dopson M."/>
        </authorList>
    </citation>
    <scope>NUCLEOTIDE SEQUENCE</scope>
    <source>
        <strain evidence="1">MM415A02626</strain>
    </source>
</reference>
<dbReference type="EMBL" id="MT141974">
    <property type="protein sequence ID" value="QJA72730.1"/>
    <property type="molecule type" value="Genomic_DNA"/>
</dbReference>
<sequence>MDKIDIMKRWYTFKIDGGKALLDVLFPPTQHSKLSIGEQYEIIGNASGVGLLIELSHRVLESFNGTSYIIATFLVTPDNS</sequence>
<dbReference type="AlphaFoldDB" id="A0A6M3JS31"/>
<organism evidence="1">
    <name type="scientific">viral metagenome</name>
    <dbReference type="NCBI Taxonomy" id="1070528"/>
    <lineage>
        <taxon>unclassified sequences</taxon>
        <taxon>metagenomes</taxon>
        <taxon>organismal metagenomes</taxon>
    </lineage>
</organism>
<accession>A0A6M3JS31</accession>
<protein>
    <submittedName>
        <fullName evidence="1">Uncharacterized protein</fullName>
    </submittedName>
</protein>
<gene>
    <name evidence="1" type="ORF">MM415A02626_0003</name>
</gene>
<proteinExistence type="predicted"/>
<evidence type="ECO:0000313" key="1">
    <source>
        <dbReference type="EMBL" id="QJA72730.1"/>
    </source>
</evidence>
<name>A0A6M3JS31_9ZZZZ</name>